<keyword evidence="5" id="KW-0777">Teichoic acid biosynthesis</keyword>
<comment type="subcellular location">
    <subcellularLocation>
        <location evidence="1">Cell membrane</location>
        <topology evidence="1">Peripheral membrane protein</topology>
    </subcellularLocation>
</comment>
<keyword evidence="6" id="KW-0472">Membrane</keyword>
<evidence type="ECO:0000313" key="8">
    <source>
        <dbReference type="Proteomes" id="UP000622610"/>
    </source>
</evidence>
<evidence type="ECO:0000256" key="3">
    <source>
        <dbReference type="ARBA" id="ARBA00022475"/>
    </source>
</evidence>
<dbReference type="Proteomes" id="UP000622610">
    <property type="component" value="Unassembled WGS sequence"/>
</dbReference>
<evidence type="ECO:0000256" key="2">
    <source>
        <dbReference type="ARBA" id="ARBA00010488"/>
    </source>
</evidence>
<name>A0A917JC41_9ENTE</name>
<dbReference type="SUPFAM" id="SSF53756">
    <property type="entry name" value="UDP-Glycosyltransferase/glycogen phosphorylase"/>
    <property type="match status" value="1"/>
</dbReference>
<sequence>MFKIKNRVIYLMSFPDNDKGFIEELGKQVEVIVLYKKKCKAEVLRLKKQGIRAYPLDHAIYFVVRVIPLLTQSRIIIIDNYFPVLGALKKRNQTIIQIWHAIGAIKKFGLEDKQTVFKTTTDITRYTQVYQAIDKYVVASNNMGKVFERSYGAKEEQLLYFGLPRADHLAQQIQCQVDKKQKKQILYAPTYREDQEELPPLDLKRLEKELSDEYHLIIKLHPHIQHLMKNKQDTDFITWHRSDQGLDELIQKSDVLITDYSSVVFDYSLWNPLAPIIFFWYDQEEYDELIGIQNGLLDMELFIPARNTAEIIEQLMNPKVMVSETLNKTWNSYNDGASTQRLIDYILEILGETK</sequence>
<dbReference type="InterPro" id="IPR007554">
    <property type="entry name" value="Glycerophosphate_synth"/>
</dbReference>
<evidence type="ECO:0000313" key="7">
    <source>
        <dbReference type="EMBL" id="GGI64495.1"/>
    </source>
</evidence>
<keyword evidence="8" id="KW-1185">Reference proteome</keyword>
<dbReference type="Gene3D" id="3.40.50.11820">
    <property type="match status" value="1"/>
</dbReference>
<dbReference type="PANTHER" id="PTHR37316">
    <property type="entry name" value="TEICHOIC ACID GLYCEROL-PHOSPHATE PRIMASE"/>
    <property type="match status" value="1"/>
</dbReference>
<reference evidence="7" key="1">
    <citation type="journal article" date="2014" name="Int. J. Syst. Evol. Microbiol.">
        <title>Complete genome sequence of Corynebacterium casei LMG S-19264T (=DSM 44701T), isolated from a smear-ripened cheese.</title>
        <authorList>
            <consortium name="US DOE Joint Genome Institute (JGI-PGF)"/>
            <person name="Walter F."/>
            <person name="Albersmeier A."/>
            <person name="Kalinowski J."/>
            <person name="Ruckert C."/>
        </authorList>
    </citation>
    <scope>NUCLEOTIDE SEQUENCE</scope>
    <source>
        <strain evidence="7">CCM 8433</strain>
    </source>
</reference>
<gene>
    <name evidence="7" type="primary">tagB</name>
    <name evidence="7" type="ORF">GCM10011482_01490</name>
</gene>
<dbReference type="AlphaFoldDB" id="A0A917JC41"/>
<evidence type="ECO:0000256" key="4">
    <source>
        <dbReference type="ARBA" id="ARBA00022679"/>
    </source>
</evidence>
<dbReference type="InterPro" id="IPR051612">
    <property type="entry name" value="Teichoic_Acid_Biosynth"/>
</dbReference>
<dbReference type="GO" id="GO:0005886">
    <property type="term" value="C:plasma membrane"/>
    <property type="evidence" value="ECO:0007669"/>
    <property type="project" value="UniProtKB-SubCell"/>
</dbReference>
<evidence type="ECO:0000256" key="5">
    <source>
        <dbReference type="ARBA" id="ARBA00022944"/>
    </source>
</evidence>
<dbReference type="RefSeq" id="WP_188366352.1">
    <property type="nucleotide sequence ID" value="NZ_BMDT01000001.1"/>
</dbReference>
<dbReference type="PANTHER" id="PTHR37316:SF1">
    <property type="entry name" value="TEICHOIC ACID GLYCEROL-PHOSPHATE PRIMASE"/>
    <property type="match status" value="1"/>
</dbReference>
<organism evidence="7 8">
    <name type="scientific">Enterococcus alcedinis</name>
    <dbReference type="NCBI Taxonomy" id="1274384"/>
    <lineage>
        <taxon>Bacteria</taxon>
        <taxon>Bacillati</taxon>
        <taxon>Bacillota</taxon>
        <taxon>Bacilli</taxon>
        <taxon>Lactobacillales</taxon>
        <taxon>Enterococcaceae</taxon>
        <taxon>Enterococcus</taxon>
    </lineage>
</organism>
<comment type="similarity">
    <text evidence="2">Belongs to the CDP-glycerol glycerophosphotransferase family.</text>
</comment>
<comment type="caution">
    <text evidence="7">The sequence shown here is derived from an EMBL/GenBank/DDBJ whole genome shotgun (WGS) entry which is preliminary data.</text>
</comment>
<dbReference type="GO" id="GO:0047355">
    <property type="term" value="F:CDP-glycerol glycerophosphotransferase activity"/>
    <property type="evidence" value="ECO:0007669"/>
    <property type="project" value="InterPro"/>
</dbReference>
<dbReference type="Pfam" id="PF04464">
    <property type="entry name" value="Glyphos_transf"/>
    <property type="match status" value="1"/>
</dbReference>
<dbReference type="EMBL" id="BMDT01000001">
    <property type="protein sequence ID" value="GGI64495.1"/>
    <property type="molecule type" value="Genomic_DNA"/>
</dbReference>
<reference evidence="7" key="2">
    <citation type="submission" date="2020-09" db="EMBL/GenBank/DDBJ databases">
        <authorList>
            <person name="Sun Q."/>
            <person name="Sedlacek I."/>
        </authorList>
    </citation>
    <scope>NUCLEOTIDE SEQUENCE</scope>
    <source>
        <strain evidence="7">CCM 8433</strain>
    </source>
</reference>
<dbReference type="InterPro" id="IPR043149">
    <property type="entry name" value="TagF_N"/>
</dbReference>
<evidence type="ECO:0008006" key="9">
    <source>
        <dbReference type="Google" id="ProtNLM"/>
    </source>
</evidence>
<protein>
    <recommendedName>
        <fullName evidence="9">CDP-glycerol--poly(Glycerophosphate) glycerophosphotransferase</fullName>
    </recommendedName>
</protein>
<dbReference type="Gene3D" id="3.40.50.12580">
    <property type="match status" value="1"/>
</dbReference>
<dbReference type="InterPro" id="IPR043148">
    <property type="entry name" value="TagF_C"/>
</dbReference>
<proteinExistence type="inferred from homology"/>
<accession>A0A917JC41</accession>
<evidence type="ECO:0000256" key="6">
    <source>
        <dbReference type="ARBA" id="ARBA00023136"/>
    </source>
</evidence>
<dbReference type="GO" id="GO:0019350">
    <property type="term" value="P:teichoic acid biosynthetic process"/>
    <property type="evidence" value="ECO:0007669"/>
    <property type="project" value="UniProtKB-KW"/>
</dbReference>
<evidence type="ECO:0000256" key="1">
    <source>
        <dbReference type="ARBA" id="ARBA00004202"/>
    </source>
</evidence>
<keyword evidence="3" id="KW-1003">Cell membrane</keyword>
<keyword evidence="4" id="KW-0808">Transferase</keyword>